<dbReference type="EMBL" id="BKCJ010000926">
    <property type="protein sequence ID" value="GEU37410.1"/>
    <property type="molecule type" value="Genomic_DNA"/>
</dbReference>
<protein>
    <recommendedName>
        <fullName evidence="2">Gag-Pol polyprotein</fullName>
    </recommendedName>
</protein>
<dbReference type="AlphaFoldDB" id="A0A6L2JKU7"/>
<gene>
    <name evidence="1" type="ORF">Tci_009388</name>
</gene>
<accession>A0A6L2JKU7</accession>
<evidence type="ECO:0000313" key="1">
    <source>
        <dbReference type="EMBL" id="GEU37410.1"/>
    </source>
</evidence>
<comment type="caution">
    <text evidence="1">The sequence shown here is derived from an EMBL/GenBank/DDBJ whole genome shotgun (WGS) entry which is preliminary data.</text>
</comment>
<sequence length="155" mass="16764">MPFVAIDRPRCRVLLGKSGGGRGVVQNEVQNLGIQNVGNQNRLNVVLGIANQNPNGNGNVLAARAEGNAIGNNGNQITCYNFRGLGHLARNCTVRTRRGTDAYLQTQLLIAQKKEAGFQLNAREFDLMAVAADLDEIEEVNANYILMANLQQAST</sequence>
<evidence type="ECO:0008006" key="2">
    <source>
        <dbReference type="Google" id="ProtNLM"/>
    </source>
</evidence>
<organism evidence="1">
    <name type="scientific">Tanacetum cinerariifolium</name>
    <name type="common">Dalmatian daisy</name>
    <name type="synonym">Chrysanthemum cinerariifolium</name>
    <dbReference type="NCBI Taxonomy" id="118510"/>
    <lineage>
        <taxon>Eukaryota</taxon>
        <taxon>Viridiplantae</taxon>
        <taxon>Streptophyta</taxon>
        <taxon>Embryophyta</taxon>
        <taxon>Tracheophyta</taxon>
        <taxon>Spermatophyta</taxon>
        <taxon>Magnoliopsida</taxon>
        <taxon>eudicotyledons</taxon>
        <taxon>Gunneridae</taxon>
        <taxon>Pentapetalae</taxon>
        <taxon>asterids</taxon>
        <taxon>campanulids</taxon>
        <taxon>Asterales</taxon>
        <taxon>Asteraceae</taxon>
        <taxon>Asteroideae</taxon>
        <taxon>Anthemideae</taxon>
        <taxon>Anthemidinae</taxon>
        <taxon>Tanacetum</taxon>
    </lineage>
</organism>
<reference evidence="1" key="1">
    <citation type="journal article" date="2019" name="Sci. Rep.">
        <title>Draft genome of Tanacetum cinerariifolium, the natural source of mosquito coil.</title>
        <authorList>
            <person name="Yamashiro T."/>
            <person name="Shiraishi A."/>
            <person name="Satake H."/>
            <person name="Nakayama K."/>
        </authorList>
    </citation>
    <scope>NUCLEOTIDE SEQUENCE</scope>
</reference>
<name>A0A6L2JKU7_TANCI</name>
<proteinExistence type="predicted"/>